<dbReference type="AlphaFoldDB" id="A0A168NUX7"/>
<gene>
    <name evidence="1" type="ORF">WY13_02336</name>
</gene>
<comment type="caution">
    <text evidence="1">The sequence shown here is derived from an EMBL/GenBank/DDBJ whole genome shotgun (WGS) entry which is preliminary data.</text>
</comment>
<dbReference type="EMBL" id="LITT01000023">
    <property type="protein sequence ID" value="OAA86941.1"/>
    <property type="molecule type" value="Genomic_DNA"/>
</dbReference>
<organism evidence="1 2">
    <name type="scientific">Clostridium ljungdahlii</name>
    <dbReference type="NCBI Taxonomy" id="1538"/>
    <lineage>
        <taxon>Bacteria</taxon>
        <taxon>Bacillati</taxon>
        <taxon>Bacillota</taxon>
        <taxon>Clostridia</taxon>
        <taxon>Eubacteriales</taxon>
        <taxon>Clostridiaceae</taxon>
        <taxon>Clostridium</taxon>
    </lineage>
</organism>
<accession>A0A168NUX7</accession>
<proteinExistence type="predicted"/>
<reference evidence="1 2" key="1">
    <citation type="journal article" date="2015" name="Biotechnol. Bioeng.">
        <title>Genome sequence and phenotypic characterization of Caulobacter segnis.</title>
        <authorList>
            <person name="Patel S."/>
            <person name="Fletcher B."/>
            <person name="Scott D.C."/>
            <person name="Ely B."/>
        </authorList>
    </citation>
    <scope>NUCLEOTIDE SEQUENCE [LARGE SCALE GENOMIC DNA]</scope>
    <source>
        <strain evidence="1 2">ERI-2</strain>
    </source>
</reference>
<protein>
    <submittedName>
        <fullName evidence="1">Uncharacterized protein</fullName>
    </submittedName>
</protein>
<dbReference type="Pfam" id="PF20330">
    <property type="entry name" value="DUF6625"/>
    <property type="match status" value="1"/>
</dbReference>
<dbReference type="RefSeq" id="WP_063555754.1">
    <property type="nucleotide sequence ID" value="NZ_LITT01000023.1"/>
</dbReference>
<dbReference type="OrthoDB" id="1910631at2"/>
<dbReference type="Proteomes" id="UP000077407">
    <property type="component" value="Unassembled WGS sequence"/>
</dbReference>
<evidence type="ECO:0000313" key="2">
    <source>
        <dbReference type="Proteomes" id="UP000077407"/>
    </source>
</evidence>
<dbReference type="PATRIC" id="fig|1538.10.peg.1938"/>
<dbReference type="InterPro" id="IPR046733">
    <property type="entry name" value="DUF6625"/>
</dbReference>
<sequence length="317" mass="38017">MVMTYNIAIIVCYFGQFPEHFPLFILSCNANPTVDFYIITDQFVKDVKNVYFITMPFLKFKENVQKCFDFEITLDKAYKICDYRPAFGVIFSDLLQRYDFWGHCDIDEIFGDIRGYIDYNILNTNDKIYQNGHLTLYRNVDRINRAYCLQGGPDYHRIFTTRVNCVFDEGEGIQKIFDANNISTYKDFHCADISRKYHQFRLCAYLPKSKDQEKFQGQIYYYENNKIYRAYAVDSHIETEEYIYIHFSGRTPRLFIDKNANIFFITNTGLYPKIAGTVTLNDMQRYNSYNFSKEMHALGLYYWKKWNRRFNKYVLHK</sequence>
<name>A0A168NUX7_9CLOT</name>
<evidence type="ECO:0000313" key="1">
    <source>
        <dbReference type="EMBL" id="OAA86941.1"/>
    </source>
</evidence>